<dbReference type="GO" id="GO:0030288">
    <property type="term" value="C:outer membrane-bounded periplasmic space"/>
    <property type="evidence" value="ECO:0007669"/>
    <property type="project" value="InterPro"/>
</dbReference>
<comment type="subcellular location">
    <subcellularLocation>
        <location evidence="1">Cell inner membrane</location>
        <topology evidence="1">Single-pass membrane protein</topology>
        <orientation evidence="1">Periplasmic side</orientation>
    </subcellularLocation>
</comment>
<dbReference type="PANTHER" id="PTHR42852">
    <property type="entry name" value="THIOL:DISULFIDE INTERCHANGE PROTEIN DSBE"/>
    <property type="match status" value="1"/>
</dbReference>
<dbReference type="GO" id="GO:0017004">
    <property type="term" value="P:cytochrome complex assembly"/>
    <property type="evidence" value="ECO:0007669"/>
    <property type="project" value="UniProtKB-KW"/>
</dbReference>
<sequence>MQHSNMKRLLLFSPLFVILAVCLLLFIGLQQDPKKIVSALIGKPIPEFYQTNLLKTEQVLTNKDLPHGTFLLNVWGSWCSYCKQEHPFLMELAKSIKIVGLNYRDRAPHAVAMLTQMGNPFILTINDSKGELALSLGVDGAPETYLIDQYGIVRYRYSGPLNPQVWQQWFVPELHKLEAK</sequence>
<dbReference type="AlphaFoldDB" id="A0A379EV98"/>
<dbReference type="Proteomes" id="UP000254704">
    <property type="component" value="Unassembled WGS sequence"/>
</dbReference>
<evidence type="ECO:0000256" key="2">
    <source>
        <dbReference type="ARBA" id="ARBA00007758"/>
    </source>
</evidence>
<organism evidence="7 8">
    <name type="scientific">Pasteurella canis</name>
    <dbReference type="NCBI Taxonomy" id="753"/>
    <lineage>
        <taxon>Bacteria</taxon>
        <taxon>Pseudomonadati</taxon>
        <taxon>Pseudomonadota</taxon>
        <taxon>Gammaproteobacteria</taxon>
        <taxon>Pasteurellales</taxon>
        <taxon>Pasteurellaceae</taxon>
        <taxon>Pasteurella</taxon>
    </lineage>
</organism>
<dbReference type="GO" id="GO:0005886">
    <property type="term" value="C:plasma membrane"/>
    <property type="evidence" value="ECO:0007669"/>
    <property type="project" value="UniProtKB-SubCell"/>
</dbReference>
<gene>
    <name evidence="7" type="primary">dsbE_1</name>
    <name evidence="7" type="ORF">NCTC11621_01358</name>
</gene>
<feature type="domain" description="Thioredoxin" evidence="6">
    <location>
        <begin position="39"/>
        <end position="175"/>
    </location>
</feature>
<dbReference type="Gene3D" id="3.40.30.10">
    <property type="entry name" value="Glutaredoxin"/>
    <property type="match status" value="1"/>
</dbReference>
<evidence type="ECO:0000256" key="3">
    <source>
        <dbReference type="ARBA" id="ARBA00022748"/>
    </source>
</evidence>
<dbReference type="InterPro" id="IPR050553">
    <property type="entry name" value="Thioredoxin_ResA/DsbE_sf"/>
</dbReference>
<accession>A0A379EV98</accession>
<dbReference type="CDD" id="cd03010">
    <property type="entry name" value="TlpA_like_DsbE"/>
    <property type="match status" value="1"/>
</dbReference>
<comment type="similarity">
    <text evidence="2">Belongs to the thioredoxin family. DsbE subfamily.</text>
</comment>
<name>A0A379EV98_9PAST</name>
<reference evidence="7 8" key="1">
    <citation type="submission" date="2018-06" db="EMBL/GenBank/DDBJ databases">
        <authorList>
            <consortium name="Pathogen Informatics"/>
            <person name="Doyle S."/>
        </authorList>
    </citation>
    <scope>NUCLEOTIDE SEQUENCE [LARGE SCALE GENOMIC DNA]</scope>
    <source>
        <strain evidence="7 8">NCTC11621</strain>
    </source>
</reference>
<dbReference type="Pfam" id="PF08534">
    <property type="entry name" value="Redoxin"/>
    <property type="match status" value="1"/>
</dbReference>
<keyword evidence="5" id="KW-0676">Redox-active center</keyword>
<evidence type="ECO:0000256" key="1">
    <source>
        <dbReference type="ARBA" id="ARBA00004383"/>
    </source>
</evidence>
<dbReference type="InterPro" id="IPR013766">
    <property type="entry name" value="Thioredoxin_domain"/>
</dbReference>
<evidence type="ECO:0000313" key="8">
    <source>
        <dbReference type="Proteomes" id="UP000254704"/>
    </source>
</evidence>
<evidence type="ECO:0000313" key="7">
    <source>
        <dbReference type="EMBL" id="SUC10307.1"/>
    </source>
</evidence>
<dbReference type="SUPFAM" id="SSF52833">
    <property type="entry name" value="Thioredoxin-like"/>
    <property type="match status" value="1"/>
</dbReference>
<dbReference type="PROSITE" id="PS51352">
    <property type="entry name" value="THIOREDOXIN_2"/>
    <property type="match status" value="1"/>
</dbReference>
<evidence type="ECO:0000256" key="5">
    <source>
        <dbReference type="ARBA" id="ARBA00023284"/>
    </source>
</evidence>
<protein>
    <submittedName>
        <fullName evidence="7">Periplasmic protein thiol:disulfide oxidoreductases DsbE</fullName>
    </submittedName>
</protein>
<keyword evidence="3" id="KW-0201">Cytochrome c-type biogenesis</keyword>
<evidence type="ECO:0000259" key="6">
    <source>
        <dbReference type="PROSITE" id="PS51352"/>
    </source>
</evidence>
<dbReference type="PANTHER" id="PTHR42852:SF6">
    <property type="entry name" value="THIOL:DISULFIDE INTERCHANGE PROTEIN DSBE"/>
    <property type="match status" value="1"/>
</dbReference>
<proteinExistence type="inferred from homology"/>
<dbReference type="InterPro" id="IPR004799">
    <property type="entry name" value="Periplasmic_diS_OxRdtase_DsbE"/>
</dbReference>
<dbReference type="InterPro" id="IPR036249">
    <property type="entry name" value="Thioredoxin-like_sf"/>
</dbReference>
<evidence type="ECO:0000256" key="4">
    <source>
        <dbReference type="ARBA" id="ARBA00023157"/>
    </source>
</evidence>
<keyword evidence="4" id="KW-1015">Disulfide bond</keyword>
<dbReference type="GO" id="GO:0015036">
    <property type="term" value="F:disulfide oxidoreductase activity"/>
    <property type="evidence" value="ECO:0007669"/>
    <property type="project" value="InterPro"/>
</dbReference>
<dbReference type="EMBL" id="UGTV01000015">
    <property type="protein sequence ID" value="SUC10307.1"/>
    <property type="molecule type" value="Genomic_DNA"/>
</dbReference>
<dbReference type="InterPro" id="IPR013740">
    <property type="entry name" value="Redoxin"/>
</dbReference>
<dbReference type="NCBIfam" id="TIGR00385">
    <property type="entry name" value="dsbE"/>
    <property type="match status" value="1"/>
</dbReference>